<evidence type="ECO:0000313" key="1">
    <source>
        <dbReference type="EMBL" id="GBP16980.1"/>
    </source>
</evidence>
<gene>
    <name evidence="1" type="ORF">EVAR_101994_1</name>
</gene>
<name>A0A4C1TSJ3_EUMVA</name>
<dbReference type="AlphaFoldDB" id="A0A4C1TSJ3"/>
<dbReference type="Proteomes" id="UP000299102">
    <property type="component" value="Unassembled WGS sequence"/>
</dbReference>
<sequence>MHASGVERNIAADLPFEKFPTAKELRRIHHTSYDFTLLKTVQQLASRWHWLYRRYCACVIPLFAPQSGDSCLLRVSEFPADSVIVERWTDAIRSSRQESC</sequence>
<dbReference type="OrthoDB" id="43122at2759"/>
<evidence type="ECO:0000313" key="2">
    <source>
        <dbReference type="Proteomes" id="UP000299102"/>
    </source>
</evidence>
<keyword evidence="2" id="KW-1185">Reference proteome</keyword>
<proteinExistence type="predicted"/>
<organism evidence="1 2">
    <name type="scientific">Eumeta variegata</name>
    <name type="common">Bagworm moth</name>
    <name type="synonym">Eumeta japonica</name>
    <dbReference type="NCBI Taxonomy" id="151549"/>
    <lineage>
        <taxon>Eukaryota</taxon>
        <taxon>Metazoa</taxon>
        <taxon>Ecdysozoa</taxon>
        <taxon>Arthropoda</taxon>
        <taxon>Hexapoda</taxon>
        <taxon>Insecta</taxon>
        <taxon>Pterygota</taxon>
        <taxon>Neoptera</taxon>
        <taxon>Endopterygota</taxon>
        <taxon>Lepidoptera</taxon>
        <taxon>Glossata</taxon>
        <taxon>Ditrysia</taxon>
        <taxon>Tineoidea</taxon>
        <taxon>Psychidae</taxon>
        <taxon>Oiketicinae</taxon>
        <taxon>Eumeta</taxon>
    </lineage>
</organism>
<comment type="caution">
    <text evidence="1">The sequence shown here is derived from an EMBL/GenBank/DDBJ whole genome shotgun (WGS) entry which is preliminary data.</text>
</comment>
<dbReference type="EMBL" id="BGZK01000083">
    <property type="protein sequence ID" value="GBP16980.1"/>
    <property type="molecule type" value="Genomic_DNA"/>
</dbReference>
<accession>A0A4C1TSJ3</accession>
<reference evidence="1 2" key="1">
    <citation type="journal article" date="2019" name="Commun. Biol.">
        <title>The bagworm genome reveals a unique fibroin gene that provides high tensile strength.</title>
        <authorList>
            <person name="Kono N."/>
            <person name="Nakamura H."/>
            <person name="Ohtoshi R."/>
            <person name="Tomita M."/>
            <person name="Numata K."/>
            <person name="Arakawa K."/>
        </authorList>
    </citation>
    <scope>NUCLEOTIDE SEQUENCE [LARGE SCALE GENOMIC DNA]</scope>
</reference>
<protein>
    <submittedName>
        <fullName evidence="1">Uncharacterized protein</fullName>
    </submittedName>
</protein>